<name>A0ABV8Q2U9_9BACT</name>
<sequence length="188" mass="20247">MKLNKNIVISLVLLILMASLYRIIPNRPFGFAPQIAMALFGGALFVNNKKWAFLLPLLSMFISDALYQVLYASGLSQTKGFYSGQVTNYLLFAGLTVIGFAVKMNKIGSIIGGILAAPTAYFLVSNLLVWASGGGYHHPKTLDGMLACLADGLPFYQGSLTGTAVFSGLLFGSYFLIQQRADSTSVVK</sequence>
<dbReference type="RefSeq" id="WP_379015784.1">
    <property type="nucleotide sequence ID" value="NZ_JBHSDC010000030.1"/>
</dbReference>
<dbReference type="Pfam" id="PF20221">
    <property type="entry name" value="DUF6580"/>
    <property type="match status" value="1"/>
</dbReference>
<reference evidence="3" key="1">
    <citation type="journal article" date="2019" name="Int. J. Syst. Evol. Microbiol.">
        <title>The Global Catalogue of Microorganisms (GCM) 10K type strain sequencing project: providing services to taxonomists for standard genome sequencing and annotation.</title>
        <authorList>
            <consortium name="The Broad Institute Genomics Platform"/>
            <consortium name="The Broad Institute Genome Sequencing Center for Infectious Disease"/>
            <person name="Wu L."/>
            <person name="Ma J."/>
        </authorList>
    </citation>
    <scope>NUCLEOTIDE SEQUENCE [LARGE SCALE GENOMIC DNA]</scope>
    <source>
        <strain evidence="3">CECT 8010</strain>
    </source>
</reference>
<feature type="transmembrane region" description="Helical" evidence="1">
    <location>
        <begin position="153"/>
        <end position="177"/>
    </location>
</feature>
<evidence type="ECO:0000313" key="3">
    <source>
        <dbReference type="Proteomes" id="UP001595906"/>
    </source>
</evidence>
<dbReference type="Proteomes" id="UP001595906">
    <property type="component" value="Unassembled WGS sequence"/>
</dbReference>
<keyword evidence="3" id="KW-1185">Reference proteome</keyword>
<feature type="transmembrane region" description="Helical" evidence="1">
    <location>
        <begin position="7"/>
        <end position="24"/>
    </location>
</feature>
<keyword evidence="1" id="KW-0812">Transmembrane</keyword>
<keyword evidence="1" id="KW-1133">Transmembrane helix</keyword>
<feature type="transmembrane region" description="Helical" evidence="1">
    <location>
        <begin position="30"/>
        <end position="46"/>
    </location>
</feature>
<dbReference type="EMBL" id="JBHSDC010000030">
    <property type="protein sequence ID" value="MFC4233485.1"/>
    <property type="molecule type" value="Genomic_DNA"/>
</dbReference>
<dbReference type="InterPro" id="IPR046487">
    <property type="entry name" value="DUF6580"/>
</dbReference>
<accession>A0ABV8Q2U9</accession>
<gene>
    <name evidence="2" type="ORF">ACFOW1_16405</name>
</gene>
<feature type="transmembrane region" description="Helical" evidence="1">
    <location>
        <begin position="86"/>
        <end position="102"/>
    </location>
</feature>
<keyword evidence="1" id="KW-0472">Membrane</keyword>
<organism evidence="2 3">
    <name type="scientific">Parasediminibacterium paludis</name>
    <dbReference type="NCBI Taxonomy" id="908966"/>
    <lineage>
        <taxon>Bacteria</taxon>
        <taxon>Pseudomonadati</taxon>
        <taxon>Bacteroidota</taxon>
        <taxon>Chitinophagia</taxon>
        <taxon>Chitinophagales</taxon>
        <taxon>Chitinophagaceae</taxon>
        <taxon>Parasediminibacterium</taxon>
    </lineage>
</organism>
<protein>
    <submittedName>
        <fullName evidence="2">DUF6580 family putative transport protein</fullName>
    </submittedName>
</protein>
<evidence type="ECO:0000313" key="2">
    <source>
        <dbReference type="EMBL" id="MFC4233485.1"/>
    </source>
</evidence>
<feature type="transmembrane region" description="Helical" evidence="1">
    <location>
        <begin position="53"/>
        <end position="74"/>
    </location>
</feature>
<comment type="caution">
    <text evidence="2">The sequence shown here is derived from an EMBL/GenBank/DDBJ whole genome shotgun (WGS) entry which is preliminary data.</text>
</comment>
<feature type="transmembrane region" description="Helical" evidence="1">
    <location>
        <begin position="114"/>
        <end position="133"/>
    </location>
</feature>
<evidence type="ECO:0000256" key="1">
    <source>
        <dbReference type="SAM" id="Phobius"/>
    </source>
</evidence>
<proteinExistence type="predicted"/>